<dbReference type="Gene3D" id="3.90.550.10">
    <property type="entry name" value="Spore Coat Polysaccharide Biosynthesis Protein SpsA, Chain A"/>
    <property type="match status" value="1"/>
</dbReference>
<evidence type="ECO:0000313" key="2">
    <source>
        <dbReference type="EMBL" id="MBL4951800.1"/>
    </source>
</evidence>
<dbReference type="RefSeq" id="WP_202653085.1">
    <property type="nucleotide sequence ID" value="NZ_JAESWB010000092.1"/>
</dbReference>
<sequence>MMTSVGAIVLAAGTSTRMGFPKPLLHWNGTTLLEHQVNQLLRLPCSEIIVILGHESKMILKKIAIADPRVKVLECRDYHQGLSSSLKCGLKQAAKKDDAVMLMLVDLPLIRVETIKRVFEHGVRILAEGGEPFAVQPMHQNQKGHPVFLGFFNKLNWQNLQGDQGAKPLIQQLKHHILLETNDEGVIYDVDTPEAYENALTNSIFQKR</sequence>
<accession>A0ABS1TKF1</accession>
<dbReference type="SUPFAM" id="SSF53448">
    <property type="entry name" value="Nucleotide-diphospho-sugar transferases"/>
    <property type="match status" value="1"/>
</dbReference>
<reference evidence="2 3" key="1">
    <citation type="submission" date="2021-01" db="EMBL/GenBank/DDBJ databases">
        <title>Genome public.</title>
        <authorList>
            <person name="Liu C."/>
            <person name="Sun Q."/>
        </authorList>
    </citation>
    <scope>NUCLEOTIDE SEQUENCE [LARGE SCALE GENOMIC DNA]</scope>
    <source>
        <strain evidence="2 3">YIM B02564</strain>
    </source>
</reference>
<dbReference type="EMBL" id="JAESWB010000092">
    <property type="protein sequence ID" value="MBL4951800.1"/>
    <property type="molecule type" value="Genomic_DNA"/>
</dbReference>
<evidence type="ECO:0000313" key="3">
    <source>
        <dbReference type="Proteomes" id="UP000623967"/>
    </source>
</evidence>
<protein>
    <submittedName>
        <fullName evidence="2">Nucleotidyltransferase family protein</fullName>
    </submittedName>
</protein>
<dbReference type="Pfam" id="PF12804">
    <property type="entry name" value="NTP_transf_3"/>
    <property type="match status" value="1"/>
</dbReference>
<keyword evidence="3" id="KW-1185">Reference proteome</keyword>
<name>A0ABS1TKF1_9BACI</name>
<dbReference type="PANTHER" id="PTHR43777">
    <property type="entry name" value="MOLYBDENUM COFACTOR CYTIDYLYLTRANSFERASE"/>
    <property type="match status" value="1"/>
</dbReference>
<gene>
    <name evidence="2" type="ORF">JK635_06065</name>
</gene>
<dbReference type="CDD" id="cd04182">
    <property type="entry name" value="GT_2_like_f"/>
    <property type="match status" value="1"/>
</dbReference>
<dbReference type="InterPro" id="IPR029044">
    <property type="entry name" value="Nucleotide-diphossugar_trans"/>
</dbReference>
<feature type="domain" description="MobA-like NTP transferase" evidence="1">
    <location>
        <begin position="7"/>
        <end position="174"/>
    </location>
</feature>
<comment type="caution">
    <text evidence="2">The sequence shown here is derived from an EMBL/GenBank/DDBJ whole genome shotgun (WGS) entry which is preliminary data.</text>
</comment>
<evidence type="ECO:0000259" key="1">
    <source>
        <dbReference type="Pfam" id="PF12804"/>
    </source>
</evidence>
<dbReference type="PANTHER" id="PTHR43777:SF1">
    <property type="entry name" value="MOLYBDENUM COFACTOR CYTIDYLYLTRANSFERASE"/>
    <property type="match status" value="1"/>
</dbReference>
<dbReference type="InterPro" id="IPR025877">
    <property type="entry name" value="MobA-like_NTP_Trfase"/>
</dbReference>
<proteinExistence type="predicted"/>
<organism evidence="2 3">
    <name type="scientific">Neobacillus paridis</name>
    <dbReference type="NCBI Taxonomy" id="2803862"/>
    <lineage>
        <taxon>Bacteria</taxon>
        <taxon>Bacillati</taxon>
        <taxon>Bacillota</taxon>
        <taxon>Bacilli</taxon>
        <taxon>Bacillales</taxon>
        <taxon>Bacillaceae</taxon>
        <taxon>Neobacillus</taxon>
    </lineage>
</organism>
<dbReference type="Proteomes" id="UP000623967">
    <property type="component" value="Unassembled WGS sequence"/>
</dbReference>